<dbReference type="Pfam" id="PF01051">
    <property type="entry name" value="Rep3_N"/>
    <property type="match status" value="1"/>
</dbReference>
<dbReference type="Gene3D" id="1.10.10.10">
    <property type="entry name" value="Winged helix-like DNA-binding domain superfamily/Winged helix DNA-binding domain"/>
    <property type="match status" value="2"/>
</dbReference>
<feature type="coiled-coil region" evidence="2">
    <location>
        <begin position="306"/>
        <end position="358"/>
    </location>
</feature>
<feature type="domain" description="Initiator Rep protein WH1" evidence="3">
    <location>
        <begin position="16"/>
        <end position="157"/>
    </location>
</feature>
<dbReference type="OrthoDB" id="9765378at2"/>
<reference evidence="5" key="1">
    <citation type="submission" date="2016-10" db="EMBL/GenBank/DDBJ databases">
        <authorList>
            <person name="Varghese N."/>
            <person name="Submissions S."/>
        </authorList>
    </citation>
    <scope>NUCLEOTIDE SEQUENCE [LARGE SCALE GENOMIC DNA]</scope>
    <source>
        <strain evidence="5">DSM 8415</strain>
    </source>
</reference>
<dbReference type="GO" id="GO:0006270">
    <property type="term" value="P:DNA replication initiation"/>
    <property type="evidence" value="ECO:0007669"/>
    <property type="project" value="InterPro"/>
</dbReference>
<dbReference type="InterPro" id="IPR036390">
    <property type="entry name" value="WH_DNA-bd_sf"/>
</dbReference>
<dbReference type="AlphaFoldDB" id="A0A1G6S114"/>
<protein>
    <submittedName>
        <fullName evidence="4">Initiator Replication protein</fullName>
    </submittedName>
</protein>
<dbReference type="Pfam" id="PF21205">
    <property type="entry name" value="Rep3_C"/>
    <property type="match status" value="1"/>
</dbReference>
<evidence type="ECO:0000313" key="4">
    <source>
        <dbReference type="EMBL" id="SDD09866.1"/>
    </source>
</evidence>
<gene>
    <name evidence="4" type="ORF">SAMN05660835_01881</name>
</gene>
<organism evidence="4 5">
    <name type="scientific">Desulfurella multipotens</name>
    <dbReference type="NCBI Taxonomy" id="79269"/>
    <lineage>
        <taxon>Bacteria</taxon>
        <taxon>Pseudomonadati</taxon>
        <taxon>Campylobacterota</taxon>
        <taxon>Desulfurellia</taxon>
        <taxon>Desulfurellales</taxon>
        <taxon>Desulfurellaceae</taxon>
        <taxon>Desulfurella</taxon>
    </lineage>
</organism>
<dbReference type="InterPro" id="IPR036388">
    <property type="entry name" value="WH-like_DNA-bd_sf"/>
</dbReference>
<keyword evidence="2" id="KW-0175">Coiled coil</keyword>
<evidence type="ECO:0000313" key="5">
    <source>
        <dbReference type="Proteomes" id="UP000199411"/>
    </source>
</evidence>
<dbReference type="Proteomes" id="UP000199411">
    <property type="component" value="Unassembled WGS sequence"/>
</dbReference>
<accession>A0A1G6S114</accession>
<sequence length="450" mass="53852">MVENLEVTKTNENALVVKHNNLVMSRYNLSLAEQRLILQVASMIEKDDEDFKTYTVYVSEYLDLIDSNAPTTYRKLKEFAETLLKKPLYIPQDGGFLVCNWFAGLKYESKRGVLLCSFHPDLKPYLLQLKKNFTAYRLKNILKLQSKYSIRLYEILKSYQGMGHINLKIDDFRKILAVPDDYKYNDIKRRILQIAQRELKKYTDITFEFKEIKRIRKVVEIQFTILSNLNEIENKADKSDTDIRSTNTTEQEILDKLLELIPEEKQTNSVKTLLLNYLKQYASDYVLSQIQYTNDHKPKEWLAYLKQAIKEDYASYYDNLEKEKQEQEARKKEFERRLKQLEEEREKEIEIAIDNEKTRIYKEYLNSLEDEEKKELLNEYLEKAKELYPGVDEKSFEMEFKVERLITEDIIAKNEIFQRRLEKAKIKAEERAQILFEADKKKLIRQFEQD</sequence>
<dbReference type="RefSeq" id="WP_092129859.1">
    <property type="nucleotide sequence ID" value="NZ_FMYU01000026.1"/>
</dbReference>
<comment type="similarity">
    <text evidence="1">Belongs to the initiator RepB protein family.</text>
</comment>
<dbReference type="InterPro" id="IPR000525">
    <property type="entry name" value="Initiator_Rep_WH1"/>
</dbReference>
<keyword evidence="5" id="KW-1185">Reference proteome</keyword>
<dbReference type="EMBL" id="FMYU01000026">
    <property type="protein sequence ID" value="SDD09866.1"/>
    <property type="molecule type" value="Genomic_DNA"/>
</dbReference>
<name>A0A1G6S114_9BACT</name>
<dbReference type="GO" id="GO:0003887">
    <property type="term" value="F:DNA-directed DNA polymerase activity"/>
    <property type="evidence" value="ECO:0007669"/>
    <property type="project" value="InterPro"/>
</dbReference>
<proteinExistence type="inferred from homology"/>
<evidence type="ECO:0000259" key="3">
    <source>
        <dbReference type="Pfam" id="PF01051"/>
    </source>
</evidence>
<evidence type="ECO:0000256" key="2">
    <source>
        <dbReference type="SAM" id="Coils"/>
    </source>
</evidence>
<dbReference type="SUPFAM" id="SSF46785">
    <property type="entry name" value="Winged helix' DNA-binding domain"/>
    <property type="match status" value="2"/>
</dbReference>
<evidence type="ECO:0000256" key="1">
    <source>
        <dbReference type="ARBA" id="ARBA00038283"/>
    </source>
</evidence>